<accession>A0A1M5PYK0</accession>
<dbReference type="InterPro" id="IPR017938">
    <property type="entry name" value="Riboflavin_synthase-like_b-brl"/>
</dbReference>
<dbReference type="NCBIfam" id="NF004470">
    <property type="entry name" value="PRK05802.1"/>
    <property type="match status" value="1"/>
</dbReference>
<gene>
    <name evidence="1" type="ORF">SAMN02744040_00669</name>
</gene>
<dbReference type="Gene3D" id="3.10.20.30">
    <property type="match status" value="1"/>
</dbReference>
<name>A0A1M5PYK0_9FIRM</name>
<organism evidence="1 2">
    <name type="scientific">Tepidibacter thalassicus DSM 15285</name>
    <dbReference type="NCBI Taxonomy" id="1123350"/>
    <lineage>
        <taxon>Bacteria</taxon>
        <taxon>Bacillati</taxon>
        <taxon>Bacillota</taxon>
        <taxon>Clostridia</taxon>
        <taxon>Peptostreptococcales</taxon>
        <taxon>Peptostreptococcaceae</taxon>
        <taxon>Tepidibacter</taxon>
    </lineage>
</organism>
<dbReference type="OrthoDB" id="1704963at2"/>
<dbReference type="STRING" id="1123350.SAMN02744040_00669"/>
<dbReference type="GO" id="GO:0051537">
    <property type="term" value="F:2 iron, 2 sulfur cluster binding"/>
    <property type="evidence" value="ECO:0007669"/>
    <property type="project" value="InterPro"/>
</dbReference>
<protein>
    <submittedName>
        <fullName evidence="1">NAD(P)H-flavin reductase</fullName>
    </submittedName>
</protein>
<dbReference type="InterPro" id="IPR036010">
    <property type="entry name" value="2Fe-2S_ferredoxin-like_sf"/>
</dbReference>
<proteinExistence type="predicted"/>
<reference evidence="2" key="1">
    <citation type="submission" date="2016-11" db="EMBL/GenBank/DDBJ databases">
        <authorList>
            <person name="Varghese N."/>
            <person name="Submissions S."/>
        </authorList>
    </citation>
    <scope>NUCLEOTIDE SEQUENCE [LARGE SCALE GENOMIC DNA]</scope>
    <source>
        <strain evidence="2">DSM 15285</strain>
    </source>
</reference>
<sequence length="315" mass="35705">MKSNVCVDAGSIYCPCHLAETKDCIVCSHLGGDEFCDCNWQGVCIYQNFIKNNERINELRKDVLCNIKSKIEIRENIYLLEIEIPKGLATELIHPGSYILLRGENRKEEKFNSPISVMSVNLDDNILSIIIEGIGPKTKDLLKNKKIYIKGPYANGIFGLKYLKKIRDKKVILVTRGLSAVTLINVCNQLLKNNNELEIFIDKNGKRILIVEKMLKNYNVKINCIDFNKELFLIKENLKKEVGLVFSAGSNFFNKNIMNLVDEVDKNIPLAITNNNLICCGEGICGACIVNIKGEKIRTCKTQIEPRIYLKEALK</sequence>
<dbReference type="PANTHER" id="PTHR43513">
    <property type="entry name" value="DIHYDROOROTATE DEHYDROGENASE B (NAD(+)), ELECTRON TRANSFER SUBUNIT"/>
    <property type="match status" value="1"/>
</dbReference>
<dbReference type="AlphaFoldDB" id="A0A1M5PYK0"/>
<dbReference type="SUPFAM" id="SSF63380">
    <property type="entry name" value="Riboflavin synthase domain-like"/>
    <property type="match status" value="1"/>
</dbReference>
<dbReference type="RefSeq" id="WP_072723632.1">
    <property type="nucleotide sequence ID" value="NZ_FQXH01000007.1"/>
</dbReference>
<evidence type="ECO:0000313" key="2">
    <source>
        <dbReference type="Proteomes" id="UP000242520"/>
    </source>
</evidence>
<dbReference type="PANTHER" id="PTHR43513:SF3">
    <property type="entry name" value="DIHYDROOROTATE DEHYDROGENASE B (NAD(+)), ELECTRON TRANSFER SUBUNIT-RELATED"/>
    <property type="match status" value="1"/>
</dbReference>
<dbReference type="InterPro" id="IPR012675">
    <property type="entry name" value="Beta-grasp_dom_sf"/>
</dbReference>
<dbReference type="Gene3D" id="2.40.30.10">
    <property type="entry name" value="Translation factors"/>
    <property type="match status" value="1"/>
</dbReference>
<dbReference type="InterPro" id="IPR050353">
    <property type="entry name" value="PyrK_electron_transfer"/>
</dbReference>
<dbReference type="EMBL" id="FQXH01000007">
    <property type="protein sequence ID" value="SHH06601.1"/>
    <property type="molecule type" value="Genomic_DNA"/>
</dbReference>
<dbReference type="InterPro" id="IPR006058">
    <property type="entry name" value="2Fe2S_fd_BS"/>
</dbReference>
<keyword evidence="2" id="KW-1185">Reference proteome</keyword>
<dbReference type="PROSITE" id="PS00197">
    <property type="entry name" value="2FE2S_FER_1"/>
    <property type="match status" value="1"/>
</dbReference>
<dbReference type="Proteomes" id="UP000242520">
    <property type="component" value="Unassembled WGS sequence"/>
</dbReference>
<dbReference type="SUPFAM" id="SSF54292">
    <property type="entry name" value="2Fe-2S ferredoxin-like"/>
    <property type="match status" value="1"/>
</dbReference>
<evidence type="ECO:0000313" key="1">
    <source>
        <dbReference type="EMBL" id="SHH06601.1"/>
    </source>
</evidence>